<dbReference type="Proteomes" id="UP000218690">
    <property type="component" value="Unassembled WGS sequence"/>
</dbReference>
<gene>
    <name evidence="4" type="ORF">COM45_07995</name>
</gene>
<evidence type="ECO:0000259" key="3">
    <source>
        <dbReference type="Pfam" id="PF13579"/>
    </source>
</evidence>
<dbReference type="InterPro" id="IPR050194">
    <property type="entry name" value="Glycosyltransferase_grp1"/>
</dbReference>
<evidence type="ECO:0000313" key="5">
    <source>
        <dbReference type="Proteomes" id="UP000218690"/>
    </source>
</evidence>
<keyword evidence="2 4" id="KW-0808">Transferase</keyword>
<proteinExistence type="predicted"/>
<dbReference type="Gene3D" id="3.40.50.2000">
    <property type="entry name" value="Glycogen Phosphorylase B"/>
    <property type="match status" value="2"/>
</dbReference>
<dbReference type="GO" id="GO:0016758">
    <property type="term" value="F:hexosyltransferase activity"/>
    <property type="evidence" value="ECO:0007669"/>
    <property type="project" value="TreeGrafter"/>
</dbReference>
<dbReference type="Pfam" id="PF13692">
    <property type="entry name" value="Glyco_trans_1_4"/>
    <property type="match status" value="1"/>
</dbReference>
<sequence length="524" mass="58466">MNMRKQLIHYTRTARLLCSAMFKMASDDPALFVGKVFQRLKVSPLRAGLKYVPSIPQRKTAVQRMFDEGELSALQEILASGTQSTSYKELSSADKHRVARASERLQLLEKEVTGVNTSSEIRTLQKSGAPCVLFYLTNSLPHTMSGYTYRSHNTLLALKQSGIRVAAMTRLAYPLVVGKWPKKACEVVQGIPYFRSLPRSYPGSLIERLEVEIELLVEQARGFGADILHTTTDYNNALVVAEAARQLGIPWVYEVRGELESTWLSKQPAERQEALVKSDFYQLARGQETACMKAANAVVALSEVSKLQLLDRGVPEKRITVVPNAVHEETVGLEFDQSSLRRELGLEDGATVGTVTSVVGYEGLDVLLRAAASIPHVRVLIVGEGSARIELEILAKELRMSDRVLFVGRQPNESIWKWYAVLDAFVVPRRNTPVCRNVTPIKALHAQALGVPVIASDLPALREITGEHAQYFQPENPEELADCLSKLGGYDAEKIEAGKEWANKHTWKYNARRYSKIYRELNTS</sequence>
<accession>A0A2A4AKX0</accession>
<dbReference type="EMBL" id="NWBP01000023">
    <property type="protein sequence ID" value="PCC82748.1"/>
    <property type="molecule type" value="Genomic_DNA"/>
</dbReference>
<dbReference type="GO" id="GO:1903509">
    <property type="term" value="P:liposaccharide metabolic process"/>
    <property type="evidence" value="ECO:0007669"/>
    <property type="project" value="UniProtKB-ARBA"/>
</dbReference>
<keyword evidence="1" id="KW-0328">Glycosyltransferase</keyword>
<feature type="domain" description="Glycosyltransferase subfamily 4-like N-terminal" evidence="3">
    <location>
        <begin position="146"/>
        <end position="324"/>
    </location>
</feature>
<dbReference type="PANTHER" id="PTHR45947">
    <property type="entry name" value="SULFOQUINOVOSYL TRANSFERASE SQD2"/>
    <property type="match status" value="1"/>
</dbReference>
<dbReference type="Pfam" id="PF13579">
    <property type="entry name" value="Glyco_trans_4_4"/>
    <property type="match status" value="1"/>
</dbReference>
<protein>
    <submittedName>
        <fullName evidence="4">Glycosyl transferase family 1</fullName>
    </submittedName>
</protein>
<comment type="caution">
    <text evidence="4">The sequence shown here is derived from an EMBL/GenBank/DDBJ whole genome shotgun (WGS) entry which is preliminary data.</text>
</comment>
<dbReference type="GO" id="GO:1901137">
    <property type="term" value="P:carbohydrate derivative biosynthetic process"/>
    <property type="evidence" value="ECO:0007669"/>
    <property type="project" value="UniProtKB-ARBA"/>
</dbReference>
<dbReference type="PANTHER" id="PTHR45947:SF3">
    <property type="entry name" value="SULFOQUINOVOSYL TRANSFERASE SQD2"/>
    <property type="match status" value="1"/>
</dbReference>
<evidence type="ECO:0000256" key="2">
    <source>
        <dbReference type="ARBA" id="ARBA00022679"/>
    </source>
</evidence>
<evidence type="ECO:0000256" key="1">
    <source>
        <dbReference type="ARBA" id="ARBA00022676"/>
    </source>
</evidence>
<dbReference type="CDD" id="cd03801">
    <property type="entry name" value="GT4_PimA-like"/>
    <property type="match status" value="1"/>
</dbReference>
<dbReference type="AlphaFoldDB" id="A0A2A4AKX0"/>
<organism evidence="4 5">
    <name type="scientific">Corynebacterium accolens</name>
    <dbReference type="NCBI Taxonomy" id="38284"/>
    <lineage>
        <taxon>Bacteria</taxon>
        <taxon>Bacillati</taxon>
        <taxon>Actinomycetota</taxon>
        <taxon>Actinomycetes</taxon>
        <taxon>Mycobacteriales</taxon>
        <taxon>Corynebacteriaceae</taxon>
        <taxon>Corynebacterium</taxon>
    </lineage>
</organism>
<evidence type="ECO:0000313" key="4">
    <source>
        <dbReference type="EMBL" id="PCC82748.1"/>
    </source>
</evidence>
<reference evidence="4 5" key="1">
    <citation type="submission" date="2017-09" db="EMBL/GenBank/DDBJ databases">
        <title>Draft Genome Sequence of Corynebacterium accolens AH4003.</title>
        <authorList>
            <person name="Chen Y."/>
            <person name="Oosthuysen W.F."/>
            <person name="Kelley S."/>
            <person name="Horswill A."/>
        </authorList>
    </citation>
    <scope>NUCLEOTIDE SEQUENCE [LARGE SCALE GENOMIC DNA]</scope>
    <source>
        <strain evidence="4 5">AH4003</strain>
    </source>
</reference>
<dbReference type="InterPro" id="IPR028098">
    <property type="entry name" value="Glyco_trans_4-like_N"/>
</dbReference>
<name>A0A2A4AKX0_9CORY</name>
<dbReference type="SUPFAM" id="SSF53756">
    <property type="entry name" value="UDP-Glycosyltransferase/glycogen phosphorylase"/>
    <property type="match status" value="1"/>
</dbReference>